<evidence type="ECO:0000313" key="1">
    <source>
        <dbReference type="EMBL" id="MET3867236.1"/>
    </source>
</evidence>
<proteinExistence type="predicted"/>
<accession>A0ABV2NL58</accession>
<keyword evidence="2" id="KW-1185">Reference proteome</keyword>
<dbReference type="EMBL" id="JBEPNW010000002">
    <property type="protein sequence ID" value="MET3867236.1"/>
    <property type="molecule type" value="Genomic_DNA"/>
</dbReference>
<reference evidence="1 2" key="1">
    <citation type="submission" date="2024-06" db="EMBL/GenBank/DDBJ databases">
        <title>Genomics of switchgrass bacterial isolates.</title>
        <authorList>
            <person name="Shade A."/>
        </authorList>
    </citation>
    <scope>NUCLEOTIDE SEQUENCE [LARGE SCALE GENOMIC DNA]</scope>
    <source>
        <strain evidence="1 2">PvP084</strain>
    </source>
</reference>
<organism evidence="1 2">
    <name type="scientific">Methylobacterium radiotolerans</name>
    <dbReference type="NCBI Taxonomy" id="31998"/>
    <lineage>
        <taxon>Bacteria</taxon>
        <taxon>Pseudomonadati</taxon>
        <taxon>Pseudomonadota</taxon>
        <taxon>Alphaproteobacteria</taxon>
        <taxon>Hyphomicrobiales</taxon>
        <taxon>Methylobacteriaceae</taxon>
        <taxon>Methylobacterium</taxon>
    </lineage>
</organism>
<gene>
    <name evidence="1" type="ORF">ABIC20_004545</name>
</gene>
<name>A0ABV2NL58_9HYPH</name>
<dbReference type="RefSeq" id="WP_063110588.1">
    <property type="nucleotide sequence ID" value="NZ_JBEPNV010000001.1"/>
</dbReference>
<protein>
    <submittedName>
        <fullName evidence="1">Uncharacterized protein</fullName>
    </submittedName>
</protein>
<evidence type="ECO:0000313" key="2">
    <source>
        <dbReference type="Proteomes" id="UP001549119"/>
    </source>
</evidence>
<sequence>MTPRQRYLLTQDDERTLRMTAILNGTVHPWIGRLLAPRDYTESVRATVILGEQSKELRRLRAEVGDQAFKQIALDEIAARIVALADVMADGGGR</sequence>
<comment type="caution">
    <text evidence="1">The sequence shown here is derived from an EMBL/GenBank/DDBJ whole genome shotgun (WGS) entry which is preliminary data.</text>
</comment>
<dbReference type="Proteomes" id="UP001549119">
    <property type="component" value="Unassembled WGS sequence"/>
</dbReference>